<gene>
    <name evidence="2" type="ORF">HYPSUDRAFT_148672</name>
</gene>
<name>A0A0D2LY48_HYPSF</name>
<protein>
    <recommendedName>
        <fullName evidence="4">Fe2OG dioxygenase domain-containing protein</fullName>
    </recommendedName>
</protein>
<dbReference type="STRING" id="945553.A0A0D2LY48"/>
<evidence type="ECO:0000256" key="1">
    <source>
        <dbReference type="SAM" id="MobiDB-lite"/>
    </source>
</evidence>
<dbReference type="EMBL" id="KN817635">
    <property type="protein sequence ID" value="KJA15798.1"/>
    <property type="molecule type" value="Genomic_DNA"/>
</dbReference>
<dbReference type="OMA" id="WIEHIST"/>
<accession>A0A0D2LY48</accession>
<organism evidence="2 3">
    <name type="scientific">Hypholoma sublateritium (strain FD-334 SS-4)</name>
    <dbReference type="NCBI Taxonomy" id="945553"/>
    <lineage>
        <taxon>Eukaryota</taxon>
        <taxon>Fungi</taxon>
        <taxon>Dikarya</taxon>
        <taxon>Basidiomycota</taxon>
        <taxon>Agaricomycotina</taxon>
        <taxon>Agaricomycetes</taxon>
        <taxon>Agaricomycetidae</taxon>
        <taxon>Agaricales</taxon>
        <taxon>Agaricineae</taxon>
        <taxon>Strophariaceae</taxon>
        <taxon>Hypholoma</taxon>
    </lineage>
</organism>
<evidence type="ECO:0000313" key="3">
    <source>
        <dbReference type="Proteomes" id="UP000054270"/>
    </source>
</evidence>
<evidence type="ECO:0000313" key="2">
    <source>
        <dbReference type="EMBL" id="KJA15798.1"/>
    </source>
</evidence>
<dbReference type="OrthoDB" id="2535938at2759"/>
<feature type="compositionally biased region" description="Basic residues" evidence="1">
    <location>
        <begin position="63"/>
        <end position="72"/>
    </location>
</feature>
<dbReference type="AlphaFoldDB" id="A0A0D2LY48"/>
<dbReference type="Proteomes" id="UP000054270">
    <property type="component" value="Unassembled WGS sequence"/>
</dbReference>
<proteinExistence type="predicted"/>
<keyword evidence="3" id="KW-1185">Reference proteome</keyword>
<evidence type="ECO:0008006" key="4">
    <source>
        <dbReference type="Google" id="ProtNLM"/>
    </source>
</evidence>
<dbReference type="Gene3D" id="3.60.130.30">
    <property type="match status" value="1"/>
</dbReference>
<feature type="region of interest" description="Disordered" evidence="1">
    <location>
        <begin position="54"/>
        <end position="80"/>
    </location>
</feature>
<sequence length="249" mass="28581">MPIALRKDALLHLRNAYQQHMVQETDSAKAGQNFEYPSIHFSWYNRFAKQGGNVPPDVDPAEHRRKGKRKSSKTAQSQPFTSAELQENMKEYGILSQCFRDMFEWIAKAVELFLPAEYKVLAQYADILPMDAPCAAYPFTSFVINFNVATTLHRDWKDMMFCVVVALSDDKCTDGDLCFVEPGIRLQLRNGDVVMFLSGKLTHFNMHFKGLRASLVMHSDHAGKNWVSNRNNWEKSIYMNKVTPGQSFR</sequence>
<reference evidence="3" key="1">
    <citation type="submission" date="2014-04" db="EMBL/GenBank/DDBJ databases">
        <title>Evolutionary Origins and Diversification of the Mycorrhizal Mutualists.</title>
        <authorList>
            <consortium name="DOE Joint Genome Institute"/>
            <consortium name="Mycorrhizal Genomics Consortium"/>
            <person name="Kohler A."/>
            <person name="Kuo A."/>
            <person name="Nagy L.G."/>
            <person name="Floudas D."/>
            <person name="Copeland A."/>
            <person name="Barry K.W."/>
            <person name="Cichocki N."/>
            <person name="Veneault-Fourrey C."/>
            <person name="LaButti K."/>
            <person name="Lindquist E.A."/>
            <person name="Lipzen A."/>
            <person name="Lundell T."/>
            <person name="Morin E."/>
            <person name="Murat C."/>
            <person name="Riley R."/>
            <person name="Ohm R."/>
            <person name="Sun H."/>
            <person name="Tunlid A."/>
            <person name="Henrissat B."/>
            <person name="Grigoriev I.V."/>
            <person name="Hibbett D.S."/>
            <person name="Martin F."/>
        </authorList>
    </citation>
    <scope>NUCLEOTIDE SEQUENCE [LARGE SCALE GENOMIC DNA]</scope>
    <source>
        <strain evidence="3">FD-334 SS-4</strain>
    </source>
</reference>